<evidence type="ECO:0000313" key="2">
    <source>
        <dbReference type="EMBL" id="RMW09883.1"/>
    </source>
</evidence>
<gene>
    <name evidence="2" type="ORF">ALP03_00059</name>
</gene>
<evidence type="ECO:0000256" key="1">
    <source>
        <dbReference type="SAM" id="Phobius"/>
    </source>
</evidence>
<comment type="caution">
    <text evidence="2">The sequence shown here is derived from an EMBL/GenBank/DDBJ whole genome shotgun (WGS) entry which is preliminary data.</text>
</comment>
<feature type="transmembrane region" description="Helical" evidence="1">
    <location>
        <begin position="118"/>
        <end position="141"/>
    </location>
</feature>
<dbReference type="EMBL" id="RBVA01000133">
    <property type="protein sequence ID" value="RMW09883.1"/>
    <property type="molecule type" value="Genomic_DNA"/>
</dbReference>
<evidence type="ECO:0008006" key="4">
    <source>
        <dbReference type="Google" id="ProtNLM"/>
    </source>
</evidence>
<feature type="transmembrane region" description="Helical" evidence="1">
    <location>
        <begin position="30"/>
        <end position="51"/>
    </location>
</feature>
<accession>A0A3M6HY87</accession>
<protein>
    <recommendedName>
        <fullName evidence="4">DUF2254 domain-containing protein</fullName>
    </recommendedName>
</protein>
<keyword evidence="1" id="KW-0472">Membrane</keyword>
<feature type="transmembrane region" description="Helical" evidence="1">
    <location>
        <begin position="71"/>
        <end position="97"/>
    </location>
</feature>
<evidence type="ECO:0000313" key="3">
    <source>
        <dbReference type="Proteomes" id="UP000271531"/>
    </source>
</evidence>
<name>A0A3M6HY87_PSEAJ</name>
<dbReference type="Proteomes" id="UP000271531">
    <property type="component" value="Unassembled WGS sequence"/>
</dbReference>
<reference evidence="2 3" key="1">
    <citation type="submission" date="2018-08" db="EMBL/GenBank/DDBJ databases">
        <title>Recombination of ecologically and evolutionarily significant loci maintains genetic cohesion in the Pseudomonas syringae species complex.</title>
        <authorList>
            <person name="Dillon M."/>
            <person name="Thakur S."/>
            <person name="Almeida R.N.D."/>
            <person name="Weir B.S."/>
            <person name="Guttman D.S."/>
        </authorList>
    </citation>
    <scope>NUCLEOTIDE SEQUENCE [LARGE SCALE GENOMIC DNA]</scope>
    <source>
        <strain evidence="2 3">ICMP 4525</strain>
    </source>
</reference>
<sequence length="442" mass="47825">MARSSEFPNHEGMTMIARWRWALSQITKRLWFRASLFSLVGVATALLAILFRDFVPPSLPAQVGADSVDKILSIIASSMLAVTTFSLSTMVSAYGAASSGVTPRATTLVMEDSTTQNALATFIGSFLFSLVGIIALSTGAYGAQGRVVLFAVTILMVVLIVYTLLRWIDHLSKLGRVGETIDRVETAAIEALERRARWPFLGGAAYPAGFKPPPSAATICSVDTGYVQHLDVGALGIIAKEHQIEIYVEILPGSFIHPGAPVARIVGTKGNGQAGELDSKILAALTVGLRRTFDQDPRFGLSVLAEIASRALSPATNDSGTVIDVVGRGVRCFSKWAMHQPATTEVDEDCLRVHVRPIEVHDLFDDFFTLIARDGAGLLEVDIRLIKALISLSEIAPELFMGQCQEHAALLLKRAQNALQLDEEKDRLRALARALIPARNEH</sequence>
<organism evidence="2 3">
    <name type="scientific">Pseudomonas amygdali pv. tabaci</name>
    <name type="common">Pseudomonas syringae pv. tabaci</name>
    <dbReference type="NCBI Taxonomy" id="322"/>
    <lineage>
        <taxon>Bacteria</taxon>
        <taxon>Pseudomonadati</taxon>
        <taxon>Pseudomonadota</taxon>
        <taxon>Gammaproteobacteria</taxon>
        <taxon>Pseudomonadales</taxon>
        <taxon>Pseudomonadaceae</taxon>
        <taxon>Pseudomonas</taxon>
        <taxon>Pseudomonas amygdali</taxon>
    </lineage>
</organism>
<dbReference type="Pfam" id="PF10011">
    <property type="entry name" value="DUF2254"/>
    <property type="match status" value="1"/>
</dbReference>
<feature type="transmembrane region" description="Helical" evidence="1">
    <location>
        <begin position="147"/>
        <end position="165"/>
    </location>
</feature>
<dbReference type="AlphaFoldDB" id="A0A3M6HY87"/>
<keyword evidence="1" id="KW-0812">Transmembrane</keyword>
<dbReference type="InterPro" id="IPR018723">
    <property type="entry name" value="DUF2254_membrane"/>
</dbReference>
<keyword evidence="1" id="KW-1133">Transmembrane helix</keyword>
<proteinExistence type="predicted"/>